<proteinExistence type="predicted"/>
<dbReference type="PANTHER" id="PTHR43662:SF3">
    <property type="entry name" value="DOMAIN PROTEIN, PUTATIVE (AFU_ORTHOLOGUE AFUA_6G11970)-RELATED"/>
    <property type="match status" value="1"/>
</dbReference>
<evidence type="ECO:0000313" key="2">
    <source>
        <dbReference type="EMBL" id="KAF2657725.1"/>
    </source>
</evidence>
<evidence type="ECO:0000259" key="1">
    <source>
        <dbReference type="Pfam" id="PF09362"/>
    </source>
</evidence>
<organism evidence="2 3">
    <name type="scientific">Lophiostoma macrostomum CBS 122681</name>
    <dbReference type="NCBI Taxonomy" id="1314788"/>
    <lineage>
        <taxon>Eukaryota</taxon>
        <taxon>Fungi</taxon>
        <taxon>Dikarya</taxon>
        <taxon>Ascomycota</taxon>
        <taxon>Pezizomycotina</taxon>
        <taxon>Dothideomycetes</taxon>
        <taxon>Pleosporomycetidae</taxon>
        <taxon>Pleosporales</taxon>
        <taxon>Lophiostomataceae</taxon>
        <taxon>Lophiostoma</taxon>
    </lineage>
</organism>
<dbReference type="AlphaFoldDB" id="A0A6A6TCI9"/>
<feature type="domain" description="DUF1996" evidence="1">
    <location>
        <begin position="15"/>
        <end position="267"/>
    </location>
</feature>
<dbReference type="OrthoDB" id="74764at2759"/>
<reference evidence="2" key="1">
    <citation type="journal article" date="2020" name="Stud. Mycol.">
        <title>101 Dothideomycetes genomes: a test case for predicting lifestyles and emergence of pathogens.</title>
        <authorList>
            <person name="Haridas S."/>
            <person name="Albert R."/>
            <person name="Binder M."/>
            <person name="Bloem J."/>
            <person name="Labutti K."/>
            <person name="Salamov A."/>
            <person name="Andreopoulos B."/>
            <person name="Baker S."/>
            <person name="Barry K."/>
            <person name="Bills G."/>
            <person name="Bluhm B."/>
            <person name="Cannon C."/>
            <person name="Castanera R."/>
            <person name="Culley D."/>
            <person name="Daum C."/>
            <person name="Ezra D."/>
            <person name="Gonzalez J."/>
            <person name="Henrissat B."/>
            <person name="Kuo A."/>
            <person name="Liang C."/>
            <person name="Lipzen A."/>
            <person name="Lutzoni F."/>
            <person name="Magnuson J."/>
            <person name="Mondo S."/>
            <person name="Nolan M."/>
            <person name="Ohm R."/>
            <person name="Pangilinan J."/>
            <person name="Park H.-J."/>
            <person name="Ramirez L."/>
            <person name="Alfaro M."/>
            <person name="Sun H."/>
            <person name="Tritt A."/>
            <person name="Yoshinaga Y."/>
            <person name="Zwiers L.-H."/>
            <person name="Turgeon B."/>
            <person name="Goodwin S."/>
            <person name="Spatafora J."/>
            <person name="Crous P."/>
            <person name="Grigoriev I."/>
        </authorList>
    </citation>
    <scope>NUCLEOTIDE SEQUENCE</scope>
    <source>
        <strain evidence="2">CBS 122681</strain>
    </source>
</reference>
<dbReference type="Pfam" id="PF09362">
    <property type="entry name" value="DUF1996"/>
    <property type="match status" value="1"/>
</dbReference>
<dbReference type="EMBL" id="MU004322">
    <property type="protein sequence ID" value="KAF2657725.1"/>
    <property type="molecule type" value="Genomic_DNA"/>
</dbReference>
<name>A0A6A6TCI9_9PLEO</name>
<dbReference type="InterPro" id="IPR018535">
    <property type="entry name" value="DUF1996"/>
</dbReference>
<protein>
    <recommendedName>
        <fullName evidence="1">DUF1996 domain-containing protein</fullName>
    </recommendedName>
</protein>
<sequence>MLRFSCSQLVVERLDPLVTPGLNPSPHLHQIVGGNTFNASMDPANDMPAMSTCTTCTFSEDFSNYWTAVVYFKARNGTFKRVPQKANLFLEGATGGQTVYYIPPYDGVTNVTAFKPGFRMTVGDPNRRTFVGDTESLQTSFRCFGPNWEGGEGVPGGGNDTRHFPTIPCLGGIRSNIFFPTCWDGINLDSPDHKSHVAYPVNGSFATGSHCPSTHPVHLPQLFYEVMWDTAEFNDRNEWPQDGSQPLVFSTGDSTGYGQHADYVFGWKGNALQKAMDARCYGYNCTQLEIQTNTVANECTMKAIVDEKVDGWLTELPGGREIS</sequence>
<accession>A0A6A6TCI9</accession>
<dbReference type="PANTHER" id="PTHR43662">
    <property type="match status" value="1"/>
</dbReference>
<dbReference type="Proteomes" id="UP000799324">
    <property type="component" value="Unassembled WGS sequence"/>
</dbReference>
<evidence type="ECO:0000313" key="3">
    <source>
        <dbReference type="Proteomes" id="UP000799324"/>
    </source>
</evidence>
<keyword evidence="3" id="KW-1185">Reference proteome</keyword>
<gene>
    <name evidence="2" type="ORF">K491DRAFT_594484</name>
</gene>